<dbReference type="SUPFAM" id="SSF58104">
    <property type="entry name" value="Methyl-accepting chemotaxis protein (MCP) signaling domain"/>
    <property type="match status" value="1"/>
</dbReference>
<feature type="region of interest" description="Disordered" evidence="6">
    <location>
        <begin position="410"/>
        <end position="431"/>
    </location>
</feature>
<feature type="domain" description="T-SNARE coiled-coil homology" evidence="9">
    <location>
        <begin position="609"/>
        <end position="671"/>
    </location>
</feature>
<reference evidence="12" key="1">
    <citation type="submission" date="2017-05" db="EMBL/GenBank/DDBJ databases">
        <authorList>
            <person name="Lin X."/>
        </authorList>
    </citation>
    <scope>NUCLEOTIDE SEQUENCE [LARGE SCALE GENOMIC DNA]</scope>
    <source>
        <strain evidence="12">JLT2012</strain>
    </source>
</reference>
<proteinExistence type="inferred from homology"/>
<dbReference type="RefSeq" id="WP_088712718.1">
    <property type="nucleotide sequence ID" value="NZ_NFZT01000001.1"/>
</dbReference>
<feature type="transmembrane region" description="Helical" evidence="7">
    <location>
        <begin position="37"/>
        <end position="60"/>
    </location>
</feature>
<dbReference type="Pfam" id="PF00015">
    <property type="entry name" value="MCPsignal"/>
    <property type="match status" value="1"/>
</dbReference>
<evidence type="ECO:0000259" key="8">
    <source>
        <dbReference type="PROSITE" id="PS50111"/>
    </source>
</evidence>
<keyword evidence="7" id="KW-0472">Membrane</keyword>
<dbReference type="GO" id="GO:0007165">
    <property type="term" value="P:signal transduction"/>
    <property type="evidence" value="ECO:0007669"/>
    <property type="project" value="UniProtKB-KW"/>
</dbReference>
<name>A0A219B897_9SPHN</name>
<comment type="subcellular location">
    <subcellularLocation>
        <location evidence="1">Cell inner membrane</location>
        <topology evidence="1">Multi-pass membrane protein</topology>
    </subcellularLocation>
</comment>
<keyword evidence="7" id="KW-0812">Transmembrane</keyword>
<accession>A0A219B897</accession>
<gene>
    <name evidence="11" type="ORF">B5C34_11475</name>
</gene>
<evidence type="ECO:0000256" key="4">
    <source>
        <dbReference type="ARBA" id="ARBA00029447"/>
    </source>
</evidence>
<evidence type="ECO:0000256" key="3">
    <source>
        <dbReference type="ARBA" id="ARBA00023224"/>
    </source>
</evidence>
<dbReference type="PROSITE" id="PS50111">
    <property type="entry name" value="CHEMOTAXIS_TRANSDUC_2"/>
    <property type="match status" value="1"/>
</dbReference>
<feature type="transmembrane region" description="Helical" evidence="7">
    <location>
        <begin position="322"/>
        <end position="343"/>
    </location>
</feature>
<dbReference type="SMART" id="SM00283">
    <property type="entry name" value="MA"/>
    <property type="match status" value="1"/>
</dbReference>
<feature type="domain" description="HAMP" evidence="10">
    <location>
        <begin position="345"/>
        <end position="398"/>
    </location>
</feature>
<dbReference type="InterPro" id="IPR003660">
    <property type="entry name" value="HAMP_dom"/>
</dbReference>
<keyword evidence="2" id="KW-0997">Cell inner membrane</keyword>
<keyword evidence="3 5" id="KW-0807">Transducer</keyword>
<organism evidence="11 12">
    <name type="scientific">Pacificimonas flava</name>
    <dbReference type="NCBI Taxonomy" id="1234595"/>
    <lineage>
        <taxon>Bacteria</taxon>
        <taxon>Pseudomonadati</taxon>
        <taxon>Pseudomonadota</taxon>
        <taxon>Alphaproteobacteria</taxon>
        <taxon>Sphingomonadales</taxon>
        <taxon>Sphingosinicellaceae</taxon>
        <taxon>Pacificimonas</taxon>
    </lineage>
</organism>
<sequence>MAAGRFSSIRTRVKRASSQLFAVMDAHTRDWSVSRKLGGMIGLFAGFLVVSSLILIFCIVRTGHALQEVRTITAVSSSLSDANAAAAHAQSRAKDYVITPNAELGNAVVEEMEAAQGIVRNVDAQLGAGALKQDVAAMSELLAQERQSFESISQGQTQISAEVTPILDRVGVQIGNRLTRFVERSFAAEDYPASLAATRALDFYSKARIDVNRYRITGEEEAVLSARRNLLDLEDSLNRLFEAADGTGLVSEADSVIEDVVRYDAAFARLLEISRQRDADVSELIEVLGPEFESTAARANDRATALLNAATQNALINMRWTLAALIVLALLSVIAALLGHAGARMLVGEPFLRLADTMMHLASGRKDIRLETSDRKDELGQMVRAVAVFQENALEVEKQREAARLSEIRERENEDRRRRERQAEKEQAEADKRRAIEELADAFENSVHSVTAAISSAASQIELGSQQVAKAAKENAVMTADVAATAQQSSQNAMAVANASEEMARSIAEVSTQVIESSGRSQSAAERARRTDQIVQGLAGDANTIGDVVDLINSIAEQTNLLALNATIEAARAGDAGRGFSVVAGEIKALASQTSKATLQIAERVSGIQSVSGEAAEAIEAIGRAVGDIDSIAATVASAVEQQSATTSEIAMNTQQAAAASEAVALNISKVRDGIEETGIVAEQALSAAGELTAQAVELQRQANAFLSRVRAA</sequence>
<dbReference type="GO" id="GO:0005886">
    <property type="term" value="C:plasma membrane"/>
    <property type="evidence" value="ECO:0007669"/>
    <property type="project" value="UniProtKB-SubCell"/>
</dbReference>
<evidence type="ECO:0008006" key="13">
    <source>
        <dbReference type="Google" id="ProtNLM"/>
    </source>
</evidence>
<protein>
    <recommendedName>
        <fullName evidence="13">Methyl-accepting chemotaxis protein</fullName>
    </recommendedName>
</protein>
<comment type="similarity">
    <text evidence="4">Belongs to the methyl-accepting chemotaxis (MCP) protein family.</text>
</comment>
<dbReference type="Proteomes" id="UP000198462">
    <property type="component" value="Unassembled WGS sequence"/>
</dbReference>
<evidence type="ECO:0000259" key="9">
    <source>
        <dbReference type="PROSITE" id="PS50192"/>
    </source>
</evidence>
<dbReference type="PROSITE" id="PS50885">
    <property type="entry name" value="HAMP"/>
    <property type="match status" value="1"/>
</dbReference>
<comment type="caution">
    <text evidence="11">The sequence shown here is derived from an EMBL/GenBank/DDBJ whole genome shotgun (WGS) entry which is preliminary data.</text>
</comment>
<evidence type="ECO:0000256" key="2">
    <source>
        <dbReference type="ARBA" id="ARBA00022519"/>
    </source>
</evidence>
<evidence type="ECO:0000256" key="7">
    <source>
        <dbReference type="SAM" id="Phobius"/>
    </source>
</evidence>
<feature type="domain" description="Methyl-accepting transducer" evidence="8">
    <location>
        <begin position="443"/>
        <end position="693"/>
    </location>
</feature>
<dbReference type="EMBL" id="NFZT01000001">
    <property type="protein sequence ID" value="OWV34019.1"/>
    <property type="molecule type" value="Genomic_DNA"/>
</dbReference>
<dbReference type="InterPro" id="IPR004089">
    <property type="entry name" value="MCPsignal_dom"/>
</dbReference>
<evidence type="ECO:0000256" key="1">
    <source>
        <dbReference type="ARBA" id="ARBA00004429"/>
    </source>
</evidence>
<dbReference type="SMART" id="SM00304">
    <property type="entry name" value="HAMP"/>
    <property type="match status" value="1"/>
</dbReference>
<dbReference type="Gene3D" id="6.10.340.10">
    <property type="match status" value="1"/>
</dbReference>
<evidence type="ECO:0000259" key="10">
    <source>
        <dbReference type="PROSITE" id="PS50885"/>
    </source>
</evidence>
<dbReference type="PANTHER" id="PTHR32089:SF112">
    <property type="entry name" value="LYSOZYME-LIKE PROTEIN-RELATED"/>
    <property type="match status" value="1"/>
</dbReference>
<dbReference type="InterPro" id="IPR032255">
    <property type="entry name" value="HBM"/>
</dbReference>
<dbReference type="OrthoDB" id="5292010at2"/>
<evidence type="ECO:0000313" key="12">
    <source>
        <dbReference type="Proteomes" id="UP000198462"/>
    </source>
</evidence>
<dbReference type="Gene3D" id="1.10.287.950">
    <property type="entry name" value="Methyl-accepting chemotaxis protein"/>
    <property type="match status" value="1"/>
</dbReference>
<keyword evidence="12" id="KW-1185">Reference proteome</keyword>
<dbReference type="Pfam" id="PF00672">
    <property type="entry name" value="HAMP"/>
    <property type="match status" value="1"/>
</dbReference>
<dbReference type="AlphaFoldDB" id="A0A219B897"/>
<keyword evidence="7" id="KW-1133">Transmembrane helix</keyword>
<dbReference type="PROSITE" id="PS50192">
    <property type="entry name" value="T_SNARE"/>
    <property type="match status" value="1"/>
</dbReference>
<dbReference type="SMART" id="SM01358">
    <property type="entry name" value="HBM"/>
    <property type="match status" value="1"/>
</dbReference>
<evidence type="ECO:0000256" key="5">
    <source>
        <dbReference type="PROSITE-ProRule" id="PRU00284"/>
    </source>
</evidence>
<evidence type="ECO:0000256" key="6">
    <source>
        <dbReference type="SAM" id="MobiDB-lite"/>
    </source>
</evidence>
<evidence type="ECO:0000313" key="11">
    <source>
        <dbReference type="EMBL" id="OWV34019.1"/>
    </source>
</evidence>
<keyword evidence="2" id="KW-1003">Cell membrane</keyword>
<dbReference type="PANTHER" id="PTHR32089">
    <property type="entry name" value="METHYL-ACCEPTING CHEMOTAXIS PROTEIN MCPB"/>
    <property type="match status" value="1"/>
</dbReference>
<dbReference type="InterPro" id="IPR000727">
    <property type="entry name" value="T_SNARE_dom"/>
</dbReference>